<accession>A0ABW1YDK6</accession>
<evidence type="ECO:0000313" key="2">
    <source>
        <dbReference type="Proteomes" id="UP001596297"/>
    </source>
</evidence>
<name>A0ABW1YDK6_9DEIO</name>
<proteinExistence type="predicted"/>
<keyword evidence="2" id="KW-1185">Reference proteome</keyword>
<evidence type="ECO:0000313" key="1">
    <source>
        <dbReference type="EMBL" id="MFC6592391.1"/>
    </source>
</evidence>
<dbReference type="EMBL" id="JBHSWD010000001">
    <property type="protein sequence ID" value="MFC6592391.1"/>
    <property type="molecule type" value="Genomic_DNA"/>
</dbReference>
<sequence>MVFTNPMSLAFFAIARIWTMDMVFDLGDEMQKVIRSLFAVLALGGSVYVTCGNTASAYVTGCELAARGC</sequence>
<dbReference type="RefSeq" id="WP_380083416.1">
    <property type="nucleotide sequence ID" value="NZ_JBHSWD010000001.1"/>
</dbReference>
<dbReference type="Proteomes" id="UP001596297">
    <property type="component" value="Unassembled WGS sequence"/>
</dbReference>
<organism evidence="1 2">
    <name type="scientific">Deinococcus lacus</name>
    <dbReference type="NCBI Taxonomy" id="392561"/>
    <lineage>
        <taxon>Bacteria</taxon>
        <taxon>Thermotogati</taxon>
        <taxon>Deinococcota</taxon>
        <taxon>Deinococci</taxon>
        <taxon>Deinococcales</taxon>
        <taxon>Deinococcaceae</taxon>
        <taxon>Deinococcus</taxon>
    </lineage>
</organism>
<gene>
    <name evidence="1" type="ORF">ACFP81_10570</name>
</gene>
<protein>
    <submittedName>
        <fullName evidence="1">Uncharacterized protein</fullName>
    </submittedName>
</protein>
<reference evidence="2" key="1">
    <citation type="journal article" date="2019" name="Int. J. Syst. Evol. Microbiol.">
        <title>The Global Catalogue of Microorganisms (GCM) 10K type strain sequencing project: providing services to taxonomists for standard genome sequencing and annotation.</title>
        <authorList>
            <consortium name="The Broad Institute Genomics Platform"/>
            <consortium name="The Broad Institute Genome Sequencing Center for Infectious Disease"/>
            <person name="Wu L."/>
            <person name="Ma J."/>
        </authorList>
    </citation>
    <scope>NUCLEOTIDE SEQUENCE [LARGE SCALE GENOMIC DNA]</scope>
    <source>
        <strain evidence="2">CGMCC 1.15772</strain>
    </source>
</reference>
<comment type="caution">
    <text evidence="1">The sequence shown here is derived from an EMBL/GenBank/DDBJ whole genome shotgun (WGS) entry which is preliminary data.</text>
</comment>